<dbReference type="GO" id="GO:0005886">
    <property type="term" value="C:plasma membrane"/>
    <property type="evidence" value="ECO:0007669"/>
    <property type="project" value="TreeGrafter"/>
</dbReference>
<dbReference type="GO" id="GO:0015297">
    <property type="term" value="F:antiporter activity"/>
    <property type="evidence" value="ECO:0007669"/>
    <property type="project" value="InterPro"/>
</dbReference>
<dbReference type="InterPro" id="IPR044644">
    <property type="entry name" value="DinF-like"/>
</dbReference>
<dbReference type="CDD" id="cd13136">
    <property type="entry name" value="MATE_DinF_like"/>
    <property type="match status" value="1"/>
</dbReference>
<dbReference type="AlphaFoldDB" id="W9DUI7"/>
<protein>
    <submittedName>
        <fullName evidence="7">Putative efflux protein, MATE family</fullName>
    </submittedName>
</protein>
<dbReference type="Proteomes" id="UP000019483">
    <property type="component" value="Unassembled WGS sequence"/>
</dbReference>
<keyword evidence="5 6" id="KW-0472">Membrane</keyword>
<feature type="transmembrane region" description="Helical" evidence="6">
    <location>
        <begin position="380"/>
        <end position="397"/>
    </location>
</feature>
<feature type="transmembrane region" description="Helical" evidence="6">
    <location>
        <begin position="403"/>
        <end position="421"/>
    </location>
</feature>
<feature type="transmembrane region" description="Helical" evidence="6">
    <location>
        <begin position="43"/>
        <end position="65"/>
    </location>
</feature>
<dbReference type="NCBIfam" id="TIGR00797">
    <property type="entry name" value="matE"/>
    <property type="match status" value="1"/>
</dbReference>
<dbReference type="Pfam" id="PF01554">
    <property type="entry name" value="MatE"/>
    <property type="match status" value="2"/>
</dbReference>
<evidence type="ECO:0000313" key="7">
    <source>
        <dbReference type="EMBL" id="ETA69300.1"/>
    </source>
</evidence>
<feature type="transmembrane region" description="Helical" evidence="6">
    <location>
        <begin position="186"/>
        <end position="206"/>
    </location>
</feature>
<reference evidence="7 8" key="1">
    <citation type="submission" date="2013-08" db="EMBL/GenBank/DDBJ databases">
        <authorList>
            <consortium name="DOE Joint Genome Institute"/>
            <person name="Eisen J."/>
            <person name="Huntemann M."/>
            <person name="Han J."/>
            <person name="Chen A."/>
            <person name="Kyrpides N."/>
            <person name="Mavromatis K."/>
            <person name="Markowitz V."/>
            <person name="Palaniappan K."/>
            <person name="Ivanova N."/>
            <person name="Schaumberg A."/>
            <person name="Pati A."/>
            <person name="Liolios K."/>
            <person name="Nordberg H.P."/>
            <person name="Cantor M.N."/>
            <person name="Hua S.X."/>
            <person name="Woyke T."/>
        </authorList>
    </citation>
    <scope>NUCLEOTIDE SEQUENCE [LARGE SCALE GENOMIC DNA]</scope>
    <source>
        <strain evidence="7 8">DSM 2278</strain>
    </source>
</reference>
<keyword evidence="3 6" id="KW-0812">Transmembrane</keyword>
<keyword evidence="4 6" id="KW-1133">Transmembrane helix</keyword>
<evidence type="ECO:0000256" key="5">
    <source>
        <dbReference type="ARBA" id="ARBA00023136"/>
    </source>
</evidence>
<organism evidence="7 8">
    <name type="scientific">Methanolobus tindarius DSM 2278</name>
    <dbReference type="NCBI Taxonomy" id="1090322"/>
    <lineage>
        <taxon>Archaea</taxon>
        <taxon>Methanobacteriati</taxon>
        <taxon>Methanobacteriota</taxon>
        <taxon>Stenosarchaea group</taxon>
        <taxon>Methanomicrobia</taxon>
        <taxon>Methanosarcinales</taxon>
        <taxon>Methanosarcinaceae</taxon>
        <taxon>Methanolobus</taxon>
    </lineage>
</organism>
<dbReference type="PANTHER" id="PTHR42893:SF46">
    <property type="entry name" value="PROTEIN DETOXIFICATION 44, CHLOROPLASTIC"/>
    <property type="match status" value="1"/>
</dbReference>
<feature type="transmembrane region" description="Helical" evidence="6">
    <location>
        <begin position="158"/>
        <end position="180"/>
    </location>
</feature>
<accession>W9DUI7</accession>
<dbReference type="EMBL" id="AZAJ01000001">
    <property type="protein sequence ID" value="ETA69300.1"/>
    <property type="molecule type" value="Genomic_DNA"/>
</dbReference>
<keyword evidence="8" id="KW-1185">Reference proteome</keyword>
<evidence type="ECO:0000256" key="1">
    <source>
        <dbReference type="ARBA" id="ARBA00004141"/>
    </source>
</evidence>
<evidence type="ECO:0000256" key="2">
    <source>
        <dbReference type="ARBA" id="ARBA00010199"/>
    </source>
</evidence>
<comment type="similarity">
    <text evidence="2">Belongs to the multi antimicrobial extrusion (MATE) (TC 2.A.66.1) family.</text>
</comment>
<comment type="caution">
    <text evidence="7">The sequence shown here is derived from an EMBL/GenBank/DDBJ whole genome shotgun (WGS) entry which is preliminary data.</text>
</comment>
<evidence type="ECO:0000256" key="3">
    <source>
        <dbReference type="ARBA" id="ARBA00022692"/>
    </source>
</evidence>
<evidence type="ECO:0000256" key="6">
    <source>
        <dbReference type="SAM" id="Phobius"/>
    </source>
</evidence>
<evidence type="ECO:0000313" key="8">
    <source>
        <dbReference type="Proteomes" id="UP000019483"/>
    </source>
</evidence>
<feature type="transmembrane region" description="Helical" evidence="6">
    <location>
        <begin position="85"/>
        <end position="103"/>
    </location>
</feature>
<feature type="transmembrane region" description="Helical" evidence="6">
    <location>
        <begin position="314"/>
        <end position="336"/>
    </location>
</feature>
<proteinExistence type="inferred from homology"/>
<sequence>MENERLTVKDYLAVAIPFIISTITQPLLSAVDTAVVGHLSNVGYIAGITLGAVIFNTMYWLFGFFRVNTTGFAAQSTTKKDNSIVLIRPMVIAVSIGLLFILLREQIFDMAMNVLSSDNGAEAYARMYFDILIFGAPLVLVNYIILGFLMGKSKIKETLAMQVTGNVLNIVLDVIFVMVFKLDIQGVAIATLISIFVSTLIGIHFITKYGSFEKIDLATIFERNGFIQMLSNNVDLIIRTACLLIQINVFTSRSASLGIVILSANGILLQIQGIMAYMFDGIANASSIYCGKARGTKNFTLLDSAIDITNKSTAGLIVVLTTIYFVFRDYVIPAFTNVNEVIAVASDYSLWLTLYPLFGGFALTYYGIFSGMTLTKYIRNSTIMALIVFLTVFTLTLDYGNNGLWVAFLSFCIGRTVFLVINTKKCYELDE</sequence>
<dbReference type="PANTHER" id="PTHR42893">
    <property type="entry name" value="PROTEIN DETOXIFICATION 44, CHLOROPLASTIC-RELATED"/>
    <property type="match status" value="1"/>
</dbReference>
<feature type="transmembrane region" description="Helical" evidence="6">
    <location>
        <begin position="12"/>
        <end position="31"/>
    </location>
</feature>
<gene>
    <name evidence="7" type="ORF">MettiDRAFT_2796</name>
</gene>
<feature type="transmembrane region" description="Helical" evidence="6">
    <location>
        <begin position="123"/>
        <end position="146"/>
    </location>
</feature>
<evidence type="ECO:0000256" key="4">
    <source>
        <dbReference type="ARBA" id="ARBA00022989"/>
    </source>
</evidence>
<dbReference type="InterPro" id="IPR002528">
    <property type="entry name" value="MATE_fam"/>
</dbReference>
<name>W9DUI7_METTI</name>
<dbReference type="RefSeq" id="WP_023846432.1">
    <property type="nucleotide sequence ID" value="NZ_AZAJ01000001.1"/>
</dbReference>
<feature type="transmembrane region" description="Helical" evidence="6">
    <location>
        <begin position="348"/>
        <end position="368"/>
    </location>
</feature>
<dbReference type="GO" id="GO:0042910">
    <property type="term" value="F:xenobiotic transmembrane transporter activity"/>
    <property type="evidence" value="ECO:0007669"/>
    <property type="project" value="InterPro"/>
</dbReference>
<comment type="subcellular location">
    <subcellularLocation>
        <location evidence="1">Membrane</location>
        <topology evidence="1">Multi-pass membrane protein</topology>
    </subcellularLocation>
</comment>
<dbReference type="STRING" id="1090322.MettiDRAFT_2796"/>